<feature type="region of interest" description="Disordered" evidence="1">
    <location>
        <begin position="1"/>
        <end position="31"/>
    </location>
</feature>
<dbReference type="Proteomes" id="UP000031668">
    <property type="component" value="Unassembled WGS sequence"/>
</dbReference>
<organism evidence="2 3">
    <name type="scientific">Thelohanellus kitauei</name>
    <name type="common">Myxosporean</name>
    <dbReference type="NCBI Taxonomy" id="669202"/>
    <lineage>
        <taxon>Eukaryota</taxon>
        <taxon>Metazoa</taxon>
        <taxon>Cnidaria</taxon>
        <taxon>Myxozoa</taxon>
        <taxon>Myxosporea</taxon>
        <taxon>Bivalvulida</taxon>
        <taxon>Platysporina</taxon>
        <taxon>Myxobolidae</taxon>
        <taxon>Thelohanellus</taxon>
    </lineage>
</organism>
<name>A0A0C2JDC4_THEKT</name>
<comment type="caution">
    <text evidence="2">The sequence shown here is derived from an EMBL/GenBank/DDBJ whole genome shotgun (WGS) entry which is preliminary data.</text>
</comment>
<dbReference type="AlphaFoldDB" id="A0A0C2JDC4"/>
<sequence length="99" mass="11494">MSKETHEITDMDIEKSDDREQLPKSETKKESHYAVTNPTFLFPNMMFLHPPIQHPMYPPPELISPYPENFTNNTFQNIPPITNVIDYNHGFGQIVCFVA</sequence>
<dbReference type="EMBL" id="JWZT01003288">
    <property type="protein sequence ID" value="KII67133.1"/>
    <property type="molecule type" value="Genomic_DNA"/>
</dbReference>
<protein>
    <submittedName>
        <fullName evidence="2">Uncharacterized protein</fullName>
    </submittedName>
</protein>
<accession>A0A0C2JDC4</accession>
<evidence type="ECO:0000256" key="1">
    <source>
        <dbReference type="SAM" id="MobiDB-lite"/>
    </source>
</evidence>
<evidence type="ECO:0000313" key="3">
    <source>
        <dbReference type="Proteomes" id="UP000031668"/>
    </source>
</evidence>
<evidence type="ECO:0000313" key="2">
    <source>
        <dbReference type="EMBL" id="KII67133.1"/>
    </source>
</evidence>
<gene>
    <name evidence="2" type="ORF">RF11_11185</name>
</gene>
<reference evidence="2 3" key="1">
    <citation type="journal article" date="2014" name="Genome Biol. Evol.">
        <title>The genome of the myxosporean Thelohanellus kitauei shows adaptations to nutrient acquisition within its fish host.</title>
        <authorList>
            <person name="Yang Y."/>
            <person name="Xiong J."/>
            <person name="Zhou Z."/>
            <person name="Huo F."/>
            <person name="Miao W."/>
            <person name="Ran C."/>
            <person name="Liu Y."/>
            <person name="Zhang J."/>
            <person name="Feng J."/>
            <person name="Wang M."/>
            <person name="Wang M."/>
            <person name="Wang L."/>
            <person name="Yao B."/>
        </authorList>
    </citation>
    <scope>NUCLEOTIDE SEQUENCE [LARGE SCALE GENOMIC DNA]</scope>
    <source>
        <strain evidence="2">Wuqing</strain>
    </source>
</reference>
<proteinExistence type="predicted"/>
<keyword evidence="3" id="KW-1185">Reference proteome</keyword>